<protein>
    <submittedName>
        <fullName evidence="7">Unnamed protein product</fullName>
    </submittedName>
</protein>
<keyword evidence="3 6" id="KW-0812">Transmembrane</keyword>
<evidence type="ECO:0000256" key="5">
    <source>
        <dbReference type="ARBA" id="ARBA00023136"/>
    </source>
</evidence>
<evidence type="ECO:0000313" key="7">
    <source>
        <dbReference type="EMBL" id="GMG38885.1"/>
    </source>
</evidence>
<dbReference type="InterPro" id="IPR036259">
    <property type="entry name" value="MFS_trans_sf"/>
</dbReference>
<dbReference type="PANTHER" id="PTHR48020">
    <property type="entry name" value="PROTON MYO-INOSITOL COTRANSPORTER"/>
    <property type="match status" value="1"/>
</dbReference>
<organism evidence="7 8">
    <name type="scientific">Aspergillus oryzae</name>
    <name type="common">Yellow koji mold</name>
    <dbReference type="NCBI Taxonomy" id="5062"/>
    <lineage>
        <taxon>Eukaryota</taxon>
        <taxon>Fungi</taxon>
        <taxon>Dikarya</taxon>
        <taxon>Ascomycota</taxon>
        <taxon>Pezizomycotina</taxon>
        <taxon>Eurotiomycetes</taxon>
        <taxon>Eurotiomycetidae</taxon>
        <taxon>Eurotiales</taxon>
        <taxon>Aspergillaceae</taxon>
        <taxon>Aspergillus</taxon>
        <taxon>Aspergillus subgen. Circumdati</taxon>
    </lineage>
</organism>
<dbReference type="GO" id="GO:0005366">
    <property type="term" value="F:myo-inositol:proton symporter activity"/>
    <property type="evidence" value="ECO:0007669"/>
    <property type="project" value="TreeGrafter"/>
</dbReference>
<proteinExistence type="predicted"/>
<gene>
    <name evidence="7" type="ORF">Aory04_001347000</name>
</gene>
<sequence length="184" mass="20238">MDSDSLQISENKAEIFHDEDLVSIALDDSIEETHPGKAVWLIVCAVSMGGFLFVFDNICVTFGQLVSYALGAAFTDVASGWRYMVGLGAVPALLLVAMMPFCPETPRQLVLHGRLEEARRVISKIFPRATDRQVDAKARLIRYSIEEATASISNKSLAWQMRQLFTVGQNVRALITACAVMAGR</sequence>
<dbReference type="PANTHER" id="PTHR48020:SF22">
    <property type="entry name" value="MAJOR FACILITATOR SUPERFAMILY (MFS) PROFILE DOMAIN-CONTAINING PROTEIN-RELATED"/>
    <property type="match status" value="1"/>
</dbReference>
<keyword evidence="2" id="KW-0813">Transport</keyword>
<dbReference type="GO" id="GO:0016020">
    <property type="term" value="C:membrane"/>
    <property type="evidence" value="ECO:0007669"/>
    <property type="project" value="UniProtKB-SubCell"/>
</dbReference>
<evidence type="ECO:0000256" key="1">
    <source>
        <dbReference type="ARBA" id="ARBA00004370"/>
    </source>
</evidence>
<dbReference type="Pfam" id="PF00083">
    <property type="entry name" value="Sugar_tr"/>
    <property type="match status" value="1"/>
</dbReference>
<dbReference type="EMBL" id="BSYA01000358">
    <property type="protein sequence ID" value="GMG38885.1"/>
    <property type="molecule type" value="Genomic_DNA"/>
</dbReference>
<name>A0AAN4Z2N6_ASPOZ</name>
<comment type="subcellular location">
    <subcellularLocation>
        <location evidence="1">Membrane</location>
    </subcellularLocation>
</comment>
<dbReference type="InterPro" id="IPR005828">
    <property type="entry name" value="MFS_sugar_transport-like"/>
</dbReference>
<dbReference type="GO" id="GO:1904679">
    <property type="term" value="P:myo-inositol import across plasma membrane"/>
    <property type="evidence" value="ECO:0007669"/>
    <property type="project" value="TreeGrafter"/>
</dbReference>
<dbReference type="AlphaFoldDB" id="A0AAN4Z2N6"/>
<comment type="caution">
    <text evidence="7">The sequence shown here is derived from an EMBL/GenBank/DDBJ whole genome shotgun (WGS) entry which is preliminary data.</text>
</comment>
<dbReference type="Proteomes" id="UP001165205">
    <property type="component" value="Unassembled WGS sequence"/>
</dbReference>
<accession>A0AAN4Z2N6</accession>
<evidence type="ECO:0000313" key="8">
    <source>
        <dbReference type="Proteomes" id="UP001165205"/>
    </source>
</evidence>
<dbReference type="Gene3D" id="1.20.1250.20">
    <property type="entry name" value="MFS general substrate transporter like domains"/>
    <property type="match status" value="1"/>
</dbReference>
<evidence type="ECO:0000256" key="3">
    <source>
        <dbReference type="ARBA" id="ARBA00022692"/>
    </source>
</evidence>
<evidence type="ECO:0000256" key="6">
    <source>
        <dbReference type="SAM" id="Phobius"/>
    </source>
</evidence>
<keyword evidence="4 6" id="KW-1133">Transmembrane helix</keyword>
<feature type="transmembrane region" description="Helical" evidence="6">
    <location>
        <begin position="83"/>
        <end position="102"/>
    </location>
</feature>
<evidence type="ECO:0000256" key="4">
    <source>
        <dbReference type="ARBA" id="ARBA00022989"/>
    </source>
</evidence>
<reference evidence="7" key="1">
    <citation type="submission" date="2023-04" db="EMBL/GenBank/DDBJ databases">
        <title>Aspergillus oryzae NBRC 4228.</title>
        <authorList>
            <person name="Ichikawa N."/>
            <person name="Sato H."/>
            <person name="Tonouchi N."/>
        </authorList>
    </citation>
    <scope>NUCLEOTIDE SEQUENCE</scope>
    <source>
        <strain evidence="7">NBRC 4228</strain>
    </source>
</reference>
<feature type="transmembrane region" description="Helical" evidence="6">
    <location>
        <begin position="38"/>
        <end position="63"/>
    </location>
</feature>
<keyword evidence="5 6" id="KW-0472">Membrane</keyword>
<evidence type="ECO:0000256" key="2">
    <source>
        <dbReference type="ARBA" id="ARBA00022448"/>
    </source>
</evidence>
<dbReference type="SUPFAM" id="SSF103473">
    <property type="entry name" value="MFS general substrate transporter"/>
    <property type="match status" value="1"/>
</dbReference>
<dbReference type="InterPro" id="IPR050814">
    <property type="entry name" value="Myo-inositol_Transporter"/>
</dbReference>